<dbReference type="GO" id="GO:0008270">
    <property type="term" value="F:zinc ion binding"/>
    <property type="evidence" value="ECO:0007669"/>
    <property type="project" value="UniProtKB-KW"/>
</dbReference>
<feature type="region of interest" description="Disordered" evidence="8">
    <location>
        <begin position="713"/>
        <end position="742"/>
    </location>
</feature>
<feature type="domain" description="CCHC-type" evidence="9">
    <location>
        <begin position="834"/>
        <end position="849"/>
    </location>
</feature>
<evidence type="ECO:0000256" key="6">
    <source>
        <dbReference type="ARBA" id="ARBA00023211"/>
    </source>
</evidence>
<keyword evidence="7" id="KW-0862">Zinc</keyword>
<feature type="region of interest" description="Disordered" evidence="8">
    <location>
        <begin position="31"/>
        <end position="61"/>
    </location>
</feature>
<feature type="region of interest" description="Disordered" evidence="8">
    <location>
        <begin position="101"/>
        <end position="181"/>
    </location>
</feature>
<feature type="region of interest" description="Disordered" evidence="8">
    <location>
        <begin position="215"/>
        <end position="259"/>
    </location>
</feature>
<dbReference type="PANTHER" id="PTHR12271:SF49">
    <property type="entry name" value="TERMINAL URIDYLYLTRANSFERASE 4"/>
    <property type="match status" value="1"/>
</dbReference>
<dbReference type="PANTHER" id="PTHR12271">
    <property type="entry name" value="POLY A POLYMERASE CID PAP -RELATED"/>
    <property type="match status" value="1"/>
</dbReference>
<evidence type="ECO:0000256" key="3">
    <source>
        <dbReference type="ARBA" id="ARBA00022679"/>
    </source>
</evidence>
<comment type="cofactor">
    <cofactor evidence="1">
        <name>Mn(2+)</name>
        <dbReference type="ChEBI" id="CHEBI:29035"/>
    </cofactor>
</comment>
<dbReference type="GO" id="GO:0003676">
    <property type="term" value="F:nucleic acid binding"/>
    <property type="evidence" value="ECO:0007669"/>
    <property type="project" value="InterPro"/>
</dbReference>
<evidence type="ECO:0000256" key="5">
    <source>
        <dbReference type="ARBA" id="ARBA00022842"/>
    </source>
</evidence>
<dbReference type="EMBL" id="JBBHLL010000571">
    <property type="protein sequence ID" value="KAK7800104.1"/>
    <property type="molecule type" value="Genomic_DNA"/>
</dbReference>
<name>A0AAW0HB95_MYOGA</name>
<feature type="compositionally biased region" description="Polar residues" evidence="8">
    <location>
        <begin position="217"/>
        <end position="242"/>
    </location>
</feature>
<keyword evidence="3" id="KW-0808">Transferase</keyword>
<dbReference type="Pfam" id="PF19088">
    <property type="entry name" value="TUTase"/>
    <property type="match status" value="1"/>
</dbReference>
<evidence type="ECO:0000256" key="4">
    <source>
        <dbReference type="ARBA" id="ARBA00022723"/>
    </source>
</evidence>
<dbReference type="SUPFAM" id="SSF81631">
    <property type="entry name" value="PAP/OAS1 substrate-binding domain"/>
    <property type="match status" value="2"/>
</dbReference>
<evidence type="ECO:0000256" key="7">
    <source>
        <dbReference type="PROSITE-ProRule" id="PRU00047"/>
    </source>
</evidence>
<comment type="cofactor">
    <cofactor evidence="2">
        <name>Mg(2+)</name>
        <dbReference type="ChEBI" id="CHEBI:18420"/>
    </cofactor>
</comment>
<keyword evidence="4" id="KW-0479">Metal-binding</keyword>
<dbReference type="InterPro" id="IPR002058">
    <property type="entry name" value="PAP_assoc"/>
</dbReference>
<keyword evidence="11" id="KW-1185">Reference proteome</keyword>
<dbReference type="InterPro" id="IPR054708">
    <property type="entry name" value="MTPAP-like_central"/>
</dbReference>
<evidence type="ECO:0000256" key="1">
    <source>
        <dbReference type="ARBA" id="ARBA00001936"/>
    </source>
</evidence>
<feature type="non-terminal residue" evidence="10">
    <location>
        <position position="1002"/>
    </location>
</feature>
<comment type="caution">
    <text evidence="10">The sequence shown here is derived from an EMBL/GenBank/DDBJ whole genome shotgun (WGS) entry which is preliminary data.</text>
</comment>
<dbReference type="Pfam" id="PF22600">
    <property type="entry name" value="MTPAP-like_central"/>
    <property type="match status" value="1"/>
</dbReference>
<evidence type="ECO:0000313" key="10">
    <source>
        <dbReference type="EMBL" id="KAK7800104.1"/>
    </source>
</evidence>
<evidence type="ECO:0000259" key="9">
    <source>
        <dbReference type="PROSITE" id="PS50158"/>
    </source>
</evidence>
<dbReference type="InterPro" id="IPR045100">
    <property type="entry name" value="TUT4/7_NTP_transf"/>
</dbReference>
<dbReference type="SMART" id="SM00343">
    <property type="entry name" value="ZnF_C2HC"/>
    <property type="match status" value="1"/>
</dbReference>
<dbReference type="CDD" id="cd05402">
    <property type="entry name" value="NT_PAP_TUTase"/>
    <property type="match status" value="1"/>
</dbReference>
<dbReference type="Gene3D" id="1.10.1410.10">
    <property type="match status" value="2"/>
</dbReference>
<dbReference type="GO" id="GO:0031123">
    <property type="term" value="P:RNA 3'-end processing"/>
    <property type="evidence" value="ECO:0007669"/>
    <property type="project" value="TreeGrafter"/>
</dbReference>
<proteinExistence type="predicted"/>
<dbReference type="SUPFAM" id="SSF81301">
    <property type="entry name" value="Nucleotidyltransferase"/>
    <property type="match status" value="1"/>
</dbReference>
<evidence type="ECO:0000313" key="11">
    <source>
        <dbReference type="Proteomes" id="UP001488838"/>
    </source>
</evidence>
<evidence type="ECO:0000256" key="2">
    <source>
        <dbReference type="ARBA" id="ARBA00001946"/>
    </source>
</evidence>
<dbReference type="AlphaFoldDB" id="A0AAW0HB95"/>
<sequence>MEEPKTSKSENHEPKKNIICEENKAVKIIANQTLKPRNDKSVTEIGTSSLNRNSSKKNKQNDICIEKTEVKSCKVNAASVPGPKDLGLALRDQSHCKVKKIPNSPMKAQKGSSQAKVEKAPSLQAKQEKLPKSPNLPVKAEKTLCTTATTEKALNSQKKEENIPTSQIKLQKTPSSPLEPENASSLLLKENMKQTEAQQTGKKLTSSFVSVDKRNTETLQGEKSTLENLLPSQRQQAQTDNIGDSDDSASGIEDTSDDLKNATVIDESALTPEQRLGLKQAEERLERDHIFRLEKRSPEYTNCRYLCKLCLIHIENIQGAHKHIKEKRHKKNILEKQEESELRSLPSPSPAHLAALSIAVIELAKEQGITDEDLRVRQDIVEEIGLLCRVSAGNDMACLTTDLLAALGKVEPVFTPLVLAFRYWAKLCYIDSQTDGGIPSYCFALMVMFFLQQRKPPLLPCLLGSWIEGFDPKRMDDFQLKGIVEEKFVKWEYNSSSATEKNLIADENKAKADQPKDDTKKTETDNQSNAMKEKHGKSPLTLEAPNQVPLGQLWLELLKFYTLDFALEEYVICVRIQDVLTRENKNWPKRRIAIEDPFSVKRNVARSLNSQLVYEYVVERFRAAYRYFACPQRKGGNKSTVDFKKKEKGKLSNKKPVKSDCLATNCCILGESTEKVNTEKDQSAKSDEMELTSQRCIVDNDSLLVNELGLADHGQDSSSLSTAREGSELEQKPAEKQGDLTPSETSLKKVLSQCNCIGSPDGAESAGIDCRSNLEMESSHQTVCNNLSATSCNCKATEAPSDFIDDDDNLPSQELYYVFDKFILTSGKPPTIVCSICKKDGHSKNDCPEDFRKIDLKPLPPMTNRFREILDLVCKRCFDELSPPCSEQHNREQILIGLEKFIQKEYDGLRNILPITTAKVPIVKFEHRRSGLEGDISLYNTLAQHNTRMLATYAAIDPRVQYLGYTMKVFAKRCDIGDASRGSLSSYAYILMVLYFLQQRKP</sequence>
<feature type="compositionally biased region" description="Basic and acidic residues" evidence="8">
    <location>
        <begin position="504"/>
        <end position="524"/>
    </location>
</feature>
<feature type="compositionally biased region" description="Polar residues" evidence="8">
    <location>
        <begin position="163"/>
        <end position="176"/>
    </location>
</feature>
<dbReference type="Pfam" id="PF03828">
    <property type="entry name" value="PAP_assoc"/>
    <property type="match status" value="1"/>
</dbReference>
<feature type="region of interest" description="Disordered" evidence="8">
    <location>
        <begin position="504"/>
        <end position="543"/>
    </location>
</feature>
<keyword evidence="7" id="KW-0863">Zinc-finger</keyword>
<feature type="compositionally biased region" description="Basic and acidic residues" evidence="8">
    <location>
        <begin position="725"/>
        <end position="738"/>
    </location>
</feature>
<dbReference type="Proteomes" id="UP001488838">
    <property type="component" value="Unassembled WGS sequence"/>
</dbReference>
<gene>
    <name evidence="10" type="ORF">U0070_010175</name>
</gene>
<keyword evidence="6" id="KW-0464">Manganese</keyword>
<reference evidence="10 11" key="1">
    <citation type="journal article" date="2023" name="bioRxiv">
        <title>Conserved and derived expression patterns and positive selection on dental genes reveal complex evolutionary context of ever-growing rodent molars.</title>
        <authorList>
            <person name="Calamari Z.T."/>
            <person name="Song A."/>
            <person name="Cohen E."/>
            <person name="Akter M."/>
            <person name="Roy R.D."/>
            <person name="Hallikas O."/>
            <person name="Christensen M.M."/>
            <person name="Li P."/>
            <person name="Marangoni P."/>
            <person name="Jernvall J."/>
            <person name="Klein O.D."/>
        </authorList>
    </citation>
    <scope>NUCLEOTIDE SEQUENCE [LARGE SCALE GENOMIC DNA]</scope>
    <source>
        <strain evidence="10">V071</strain>
    </source>
</reference>
<dbReference type="GO" id="GO:0050265">
    <property type="term" value="F:RNA uridylyltransferase activity"/>
    <property type="evidence" value="ECO:0007669"/>
    <property type="project" value="TreeGrafter"/>
</dbReference>
<evidence type="ECO:0000256" key="8">
    <source>
        <dbReference type="SAM" id="MobiDB-lite"/>
    </source>
</evidence>
<keyword evidence="5" id="KW-0460">Magnesium</keyword>
<accession>A0AAW0HB95</accession>
<dbReference type="InterPro" id="IPR043519">
    <property type="entry name" value="NT_sf"/>
</dbReference>
<dbReference type="InterPro" id="IPR001878">
    <property type="entry name" value="Znf_CCHC"/>
</dbReference>
<dbReference type="PROSITE" id="PS50158">
    <property type="entry name" value="ZF_CCHC"/>
    <property type="match status" value="1"/>
</dbReference>
<organism evidence="10 11">
    <name type="scientific">Myodes glareolus</name>
    <name type="common">Bank vole</name>
    <name type="synonym">Clethrionomys glareolus</name>
    <dbReference type="NCBI Taxonomy" id="447135"/>
    <lineage>
        <taxon>Eukaryota</taxon>
        <taxon>Metazoa</taxon>
        <taxon>Chordata</taxon>
        <taxon>Craniata</taxon>
        <taxon>Vertebrata</taxon>
        <taxon>Euteleostomi</taxon>
        <taxon>Mammalia</taxon>
        <taxon>Eutheria</taxon>
        <taxon>Euarchontoglires</taxon>
        <taxon>Glires</taxon>
        <taxon>Rodentia</taxon>
        <taxon>Myomorpha</taxon>
        <taxon>Muroidea</taxon>
        <taxon>Cricetidae</taxon>
        <taxon>Arvicolinae</taxon>
        <taxon>Myodes</taxon>
    </lineage>
</organism>
<feature type="compositionally biased region" description="Polar residues" evidence="8">
    <location>
        <begin position="144"/>
        <end position="156"/>
    </location>
</feature>
<protein>
    <recommendedName>
        <fullName evidence="9">CCHC-type domain-containing protein</fullName>
    </recommendedName>
</protein>
<dbReference type="FunFam" id="1.10.1410.10:FF:000004">
    <property type="entry name" value="terminal uridylyltransferase 4 isoform X2"/>
    <property type="match status" value="1"/>
</dbReference>
<dbReference type="Gene3D" id="3.30.460.10">
    <property type="entry name" value="Beta Polymerase, domain 2"/>
    <property type="match status" value="1"/>
</dbReference>